<keyword evidence="9" id="KW-1185">Reference proteome</keyword>
<evidence type="ECO:0000256" key="6">
    <source>
        <dbReference type="SAM" id="Phobius"/>
    </source>
</evidence>
<gene>
    <name evidence="8" type="ORF">SAMN06265360_103174</name>
</gene>
<dbReference type="Pfam" id="PF12823">
    <property type="entry name" value="DUF3817"/>
    <property type="match status" value="1"/>
</dbReference>
<keyword evidence="4 6" id="KW-1133">Transmembrane helix</keyword>
<evidence type="ECO:0000256" key="1">
    <source>
        <dbReference type="ARBA" id="ARBA00004651"/>
    </source>
</evidence>
<proteinExistence type="predicted"/>
<accession>A0A238VP90</accession>
<dbReference type="OrthoDB" id="9342687at2"/>
<comment type="subcellular location">
    <subcellularLocation>
        <location evidence="1">Cell membrane</location>
        <topology evidence="1">Multi-pass membrane protein</topology>
    </subcellularLocation>
</comment>
<evidence type="ECO:0000259" key="7">
    <source>
        <dbReference type="Pfam" id="PF12823"/>
    </source>
</evidence>
<dbReference type="EMBL" id="FZNW01000003">
    <property type="protein sequence ID" value="SNR35967.1"/>
    <property type="molecule type" value="Genomic_DNA"/>
</dbReference>
<organism evidence="8 9">
    <name type="scientific">Haloechinothrix alba</name>
    <dbReference type="NCBI Taxonomy" id="664784"/>
    <lineage>
        <taxon>Bacteria</taxon>
        <taxon>Bacillati</taxon>
        <taxon>Actinomycetota</taxon>
        <taxon>Actinomycetes</taxon>
        <taxon>Pseudonocardiales</taxon>
        <taxon>Pseudonocardiaceae</taxon>
        <taxon>Haloechinothrix</taxon>
    </lineage>
</organism>
<dbReference type="InterPro" id="IPR023845">
    <property type="entry name" value="DUF3817_TM"/>
</dbReference>
<protein>
    <submittedName>
        <fullName evidence="8">Integral membrane protein</fullName>
    </submittedName>
</protein>
<feature type="transmembrane region" description="Helical" evidence="6">
    <location>
        <begin position="55"/>
        <end position="76"/>
    </location>
</feature>
<feature type="transmembrane region" description="Helical" evidence="6">
    <location>
        <begin position="23"/>
        <end position="43"/>
    </location>
</feature>
<dbReference type="NCBIfam" id="TIGR03954">
    <property type="entry name" value="integ_memb_HG"/>
    <property type="match status" value="1"/>
</dbReference>
<evidence type="ECO:0000256" key="2">
    <source>
        <dbReference type="ARBA" id="ARBA00022475"/>
    </source>
</evidence>
<dbReference type="GO" id="GO:0005886">
    <property type="term" value="C:plasma membrane"/>
    <property type="evidence" value="ECO:0007669"/>
    <property type="project" value="UniProtKB-SubCell"/>
</dbReference>
<feature type="domain" description="DUF3817" evidence="7">
    <location>
        <begin position="20"/>
        <end position="107"/>
    </location>
</feature>
<evidence type="ECO:0000256" key="5">
    <source>
        <dbReference type="ARBA" id="ARBA00023136"/>
    </source>
</evidence>
<keyword evidence="3 6" id="KW-0812">Transmembrane</keyword>
<keyword evidence="5 6" id="KW-0472">Membrane</keyword>
<dbReference type="PANTHER" id="PTHR40077">
    <property type="entry name" value="MEMBRANE PROTEIN-RELATED"/>
    <property type="match status" value="1"/>
</dbReference>
<feature type="transmembrane region" description="Helical" evidence="6">
    <location>
        <begin position="82"/>
        <end position="101"/>
    </location>
</feature>
<evidence type="ECO:0000313" key="9">
    <source>
        <dbReference type="Proteomes" id="UP000198348"/>
    </source>
</evidence>
<dbReference type="AlphaFoldDB" id="A0A238VP90"/>
<evidence type="ECO:0000313" key="8">
    <source>
        <dbReference type="EMBL" id="SNR35967.1"/>
    </source>
</evidence>
<evidence type="ECO:0000256" key="4">
    <source>
        <dbReference type="ARBA" id="ARBA00022989"/>
    </source>
</evidence>
<dbReference type="Proteomes" id="UP000198348">
    <property type="component" value="Unassembled WGS sequence"/>
</dbReference>
<dbReference type="RefSeq" id="WP_089300029.1">
    <property type="nucleotide sequence ID" value="NZ_FZNW01000003.1"/>
</dbReference>
<keyword evidence="2" id="KW-1003">Cell membrane</keyword>
<reference evidence="9" key="1">
    <citation type="submission" date="2017-06" db="EMBL/GenBank/DDBJ databases">
        <authorList>
            <person name="Varghese N."/>
            <person name="Submissions S."/>
        </authorList>
    </citation>
    <scope>NUCLEOTIDE SEQUENCE [LARGE SCALE GENOMIC DNA]</scope>
    <source>
        <strain evidence="9">DSM 45207</strain>
    </source>
</reference>
<sequence length="115" mass="12217">MTTRTESSGSASPAVEGGALRRFRAAAITTGFGLLGLVVVMIVRYGFGNATPSAVWSPIHGVIYMVYMALTIDLAIKARWSIVGTLLVLLAGCVPVVSFVAEHRVTKRVRAGLRI</sequence>
<evidence type="ECO:0000256" key="3">
    <source>
        <dbReference type="ARBA" id="ARBA00022692"/>
    </source>
</evidence>
<name>A0A238VP90_9PSEU</name>
<dbReference type="PANTHER" id="PTHR40077:SF2">
    <property type="entry name" value="MEMBRANE PROTEIN"/>
    <property type="match status" value="1"/>
</dbReference>